<keyword evidence="3" id="KW-1185">Reference proteome</keyword>
<feature type="region of interest" description="Disordered" evidence="1">
    <location>
        <begin position="372"/>
        <end position="399"/>
    </location>
</feature>
<dbReference type="SUPFAM" id="SSF49265">
    <property type="entry name" value="Fibronectin type III"/>
    <property type="match status" value="1"/>
</dbReference>
<evidence type="ECO:0000313" key="2">
    <source>
        <dbReference type="EMBL" id="RPF23400.1"/>
    </source>
</evidence>
<dbReference type="Gene3D" id="2.60.40.10">
    <property type="entry name" value="Immunoglobulins"/>
    <property type="match status" value="1"/>
</dbReference>
<accession>A0A3N4YXN5</accession>
<dbReference type="GO" id="GO:0005975">
    <property type="term" value="P:carbohydrate metabolic process"/>
    <property type="evidence" value="ECO:0007669"/>
    <property type="project" value="UniProtKB-ARBA"/>
</dbReference>
<protein>
    <recommendedName>
        <fullName evidence="4">Fibronectin type-III domain-containing protein</fullName>
    </recommendedName>
</protein>
<reference evidence="2 3" key="1">
    <citation type="submission" date="2018-11" db="EMBL/GenBank/DDBJ databases">
        <title>Sequencing the genomes of 1000 actinobacteria strains.</title>
        <authorList>
            <person name="Klenk H.-P."/>
        </authorList>
    </citation>
    <scope>NUCLEOTIDE SEQUENCE [LARGE SCALE GENOMIC DNA]</scope>
    <source>
        <strain evidence="2 3">DSM 15700</strain>
    </source>
</reference>
<gene>
    <name evidence="2" type="ORF">EDD34_4087</name>
</gene>
<dbReference type="RefSeq" id="WP_123816185.1">
    <property type="nucleotide sequence ID" value="NZ_RKQZ01000001.1"/>
</dbReference>
<evidence type="ECO:0008006" key="4">
    <source>
        <dbReference type="Google" id="ProtNLM"/>
    </source>
</evidence>
<sequence length="775" mass="83240">MFPYLFARPRGQATQWAAGVAVTALVGTTLVTGGEPAAAAMTTVELPSTVLATADELPGGTITRVELTDSLIVLEVADDGLSPQVWTRDRNGTDPAWHQVDGMEGLRAAEGDLVRGSLAGVGDAVVRVPDGAHRVIPDEYQVDRGGRHVSSLDGTSVTIQDAISGSSVAAVPLGHRLTTSFGGYRAAESLIATVDTNDLRHVDVPTGRVLATEDTLCDDSHPEGEPVGFDGRFTLVRCSSGEYSLHDRDVYRPALITYGSGGDVSDSWSLNDGVLIGVSDDIHERPAVMNPWTGVIGYALGAPTSPARFDGHGDLGVFASGDALYAVDLTPVISDVLTVAPDSAAPSVTMGGSTWSATRAYTVTFKSSDADATPDDQYRASGVRRTEARHRTRPRGHDRFGAWSAPFVVGTSRDATAPAGSRTCWQARAKDNAGNLGSWSAERCVQIDGAAPSITSRGLPTAIKATGTTTKVTFRWSAEDKGGIDRYTLRHRATPRGQRTVAWTYASMGKDTSYTKGRAKSRTVCFQVKARDLAGNVSAWSKLRCTYVDGIKPKVSKATMKRWMPTWSDWKSGLVQWHPTFSYAGKDDKGVYRYQRQTKASFESAGLSSTSTSGWLTSTSRRFTLNPVDQACARVRVKDRAGNVSAWSPWRCSNAPADWRFGVERSSAHVTYAREVGIPVGYSGELMINGTRGAAQTRTDRSYRVRAVRLHMATGPTMGKVHVYVGSTRLGTVDTRRSTWGMKSLTVRSSKELSGRVRLVAASGTTATSHLYVIR</sequence>
<dbReference type="AlphaFoldDB" id="A0A3N4YXN5"/>
<comment type="caution">
    <text evidence="2">The sequence shown here is derived from an EMBL/GenBank/DDBJ whole genome shotgun (WGS) entry which is preliminary data.</text>
</comment>
<dbReference type="EMBL" id="RKQZ01000001">
    <property type="protein sequence ID" value="RPF23400.1"/>
    <property type="molecule type" value="Genomic_DNA"/>
</dbReference>
<organism evidence="2 3">
    <name type="scientific">Myceligenerans xiligouense</name>
    <dbReference type="NCBI Taxonomy" id="253184"/>
    <lineage>
        <taxon>Bacteria</taxon>
        <taxon>Bacillati</taxon>
        <taxon>Actinomycetota</taxon>
        <taxon>Actinomycetes</taxon>
        <taxon>Micrococcales</taxon>
        <taxon>Promicromonosporaceae</taxon>
        <taxon>Myceligenerans</taxon>
    </lineage>
</organism>
<dbReference type="InterPro" id="IPR013783">
    <property type="entry name" value="Ig-like_fold"/>
</dbReference>
<proteinExistence type="predicted"/>
<dbReference type="OrthoDB" id="262125at2"/>
<dbReference type="Proteomes" id="UP000280501">
    <property type="component" value="Unassembled WGS sequence"/>
</dbReference>
<dbReference type="InterPro" id="IPR036116">
    <property type="entry name" value="FN3_sf"/>
</dbReference>
<evidence type="ECO:0000256" key="1">
    <source>
        <dbReference type="SAM" id="MobiDB-lite"/>
    </source>
</evidence>
<evidence type="ECO:0000313" key="3">
    <source>
        <dbReference type="Proteomes" id="UP000280501"/>
    </source>
</evidence>
<name>A0A3N4YXN5_9MICO</name>